<dbReference type="Proteomes" id="UP001596143">
    <property type="component" value="Unassembled WGS sequence"/>
</dbReference>
<evidence type="ECO:0000313" key="2">
    <source>
        <dbReference type="Proteomes" id="UP001596143"/>
    </source>
</evidence>
<name>A0ABW0U5R7_9BACI</name>
<protein>
    <submittedName>
        <fullName evidence="1">Uncharacterized protein</fullName>
    </submittedName>
</protein>
<comment type="caution">
    <text evidence="1">The sequence shown here is derived from an EMBL/GenBank/DDBJ whole genome shotgun (WGS) entry which is preliminary data.</text>
</comment>
<reference evidence="2" key="1">
    <citation type="journal article" date="2019" name="Int. J. Syst. Evol. Microbiol.">
        <title>The Global Catalogue of Microorganisms (GCM) 10K type strain sequencing project: providing services to taxonomists for standard genome sequencing and annotation.</title>
        <authorList>
            <consortium name="The Broad Institute Genomics Platform"/>
            <consortium name="The Broad Institute Genome Sequencing Center for Infectious Disease"/>
            <person name="Wu L."/>
            <person name="Ma J."/>
        </authorList>
    </citation>
    <scope>NUCLEOTIDE SEQUENCE [LARGE SCALE GENOMIC DNA]</scope>
    <source>
        <strain evidence="2">CGMCC 1.15790</strain>
    </source>
</reference>
<keyword evidence="2" id="KW-1185">Reference proteome</keyword>
<accession>A0ABW0U5R7</accession>
<sequence length="57" mass="6342">MTKKVIDIAVKQGVETIVVGDLTGIREKANLGKKTNQKLHILPLEKIVHMIMMSNKS</sequence>
<dbReference type="RefSeq" id="WP_377901852.1">
    <property type="nucleotide sequence ID" value="NZ_JBHSPF010000015.1"/>
</dbReference>
<organism evidence="1 2">
    <name type="scientific">Aliibacillus thermotolerans</name>
    <dbReference type="NCBI Taxonomy" id="1834418"/>
    <lineage>
        <taxon>Bacteria</taxon>
        <taxon>Bacillati</taxon>
        <taxon>Bacillota</taxon>
        <taxon>Bacilli</taxon>
        <taxon>Bacillales</taxon>
        <taxon>Bacillaceae</taxon>
        <taxon>Aliibacillus</taxon>
    </lineage>
</organism>
<proteinExistence type="predicted"/>
<evidence type="ECO:0000313" key="1">
    <source>
        <dbReference type="EMBL" id="MFC5627956.1"/>
    </source>
</evidence>
<dbReference type="EMBL" id="JBHSPF010000015">
    <property type="protein sequence ID" value="MFC5627956.1"/>
    <property type="molecule type" value="Genomic_DNA"/>
</dbReference>
<gene>
    <name evidence="1" type="ORF">ACFPTR_03495</name>
</gene>